<dbReference type="AlphaFoldDB" id="A0A375YYP3"/>
<keyword evidence="2" id="KW-1133">Transmembrane helix</keyword>
<dbReference type="EMBL" id="UEGW01000001">
    <property type="protein sequence ID" value="SRX94024.1"/>
    <property type="molecule type" value="Genomic_DNA"/>
</dbReference>
<keyword evidence="2" id="KW-0472">Membrane</keyword>
<feature type="transmembrane region" description="Helical" evidence="2">
    <location>
        <begin position="12"/>
        <end position="33"/>
    </location>
</feature>
<feature type="transmembrane region" description="Helical" evidence="2">
    <location>
        <begin position="114"/>
        <end position="136"/>
    </location>
</feature>
<sequence>MMIEQIEQRQSDSIWFLPWAAMAFAIGYTVHGLDHLRRGMSASPPFIMGAGMVQGLVVVTAIALVAMNHRRAPQAAIVVGFGSALGFTYAHLLPTFLPGYQDSYISPPHINVTWFSWLSALTEIGTGVIFGVVGIARLREVNNARDSVLRRRVRNMHQGGGFDPETRSDRSAADRTAAGPGSR</sequence>
<dbReference type="Proteomes" id="UP000252015">
    <property type="component" value="Unassembled WGS sequence"/>
</dbReference>
<evidence type="ECO:0000256" key="1">
    <source>
        <dbReference type="SAM" id="MobiDB-lite"/>
    </source>
</evidence>
<name>A0A375YYP3_MYCSH</name>
<keyword evidence="2" id="KW-0812">Transmembrane</keyword>
<accession>A0A375YYP3</accession>
<feature type="compositionally biased region" description="Basic and acidic residues" evidence="1">
    <location>
        <begin position="164"/>
        <end position="173"/>
    </location>
</feature>
<protein>
    <submittedName>
        <fullName evidence="3">Uncharacterized protein</fullName>
    </submittedName>
</protein>
<evidence type="ECO:0000313" key="4">
    <source>
        <dbReference type="Proteomes" id="UP000252015"/>
    </source>
</evidence>
<gene>
    <name evidence="3" type="ORF">MSP7336_02271</name>
</gene>
<evidence type="ECO:0000256" key="2">
    <source>
        <dbReference type="SAM" id="Phobius"/>
    </source>
</evidence>
<feature type="transmembrane region" description="Helical" evidence="2">
    <location>
        <begin position="75"/>
        <end position="94"/>
    </location>
</feature>
<dbReference type="RefSeq" id="WP_244917447.1">
    <property type="nucleotide sequence ID" value="NZ_UEGW01000001.1"/>
</dbReference>
<evidence type="ECO:0000313" key="3">
    <source>
        <dbReference type="EMBL" id="SRX94024.1"/>
    </source>
</evidence>
<feature type="region of interest" description="Disordered" evidence="1">
    <location>
        <begin position="155"/>
        <end position="183"/>
    </location>
</feature>
<reference evidence="3 4" key="1">
    <citation type="submission" date="2018-05" db="EMBL/GenBank/DDBJ databases">
        <authorList>
            <consortium name="IHU Genomes"/>
        </authorList>
    </citation>
    <scope>NUCLEOTIDE SEQUENCE [LARGE SCALE GENOMIC DNA]</scope>
    <source>
        <strain evidence="3 4">P7336</strain>
    </source>
</reference>
<proteinExistence type="predicted"/>
<feature type="transmembrane region" description="Helical" evidence="2">
    <location>
        <begin position="45"/>
        <end position="66"/>
    </location>
</feature>
<feature type="compositionally biased region" description="Low complexity" evidence="1">
    <location>
        <begin position="174"/>
        <end position="183"/>
    </location>
</feature>
<organism evidence="3 4">
    <name type="scientific">Mycobacterium shimoidei</name>
    <dbReference type="NCBI Taxonomy" id="29313"/>
    <lineage>
        <taxon>Bacteria</taxon>
        <taxon>Bacillati</taxon>
        <taxon>Actinomycetota</taxon>
        <taxon>Actinomycetes</taxon>
        <taxon>Mycobacteriales</taxon>
        <taxon>Mycobacteriaceae</taxon>
        <taxon>Mycobacterium</taxon>
    </lineage>
</organism>
<keyword evidence="4" id="KW-1185">Reference proteome</keyword>